<feature type="compositionally biased region" description="Polar residues" evidence="1">
    <location>
        <begin position="104"/>
        <end position="113"/>
    </location>
</feature>
<accession>A0AA40FTK1</accession>
<name>A0AA40FTK1_9HYME</name>
<gene>
    <name evidence="2" type="ORF">K0M31_006443</name>
</gene>
<dbReference type="AlphaFoldDB" id="A0AA40FTK1"/>
<sequence length="122" mass="13423">MSAFTDASVKQESANCRRISDTNYSQYHTPVSHPHPQGSTFLDLDPENRNNCFGRGGSGSGTCSYLCLRRNNKMNSQTTETTKNVSVKEEPADRGYGEPIPVTNIPTSTAQDTRNSKKSMIC</sequence>
<organism evidence="2 3">
    <name type="scientific">Melipona bicolor</name>
    <dbReference type="NCBI Taxonomy" id="60889"/>
    <lineage>
        <taxon>Eukaryota</taxon>
        <taxon>Metazoa</taxon>
        <taxon>Ecdysozoa</taxon>
        <taxon>Arthropoda</taxon>
        <taxon>Hexapoda</taxon>
        <taxon>Insecta</taxon>
        <taxon>Pterygota</taxon>
        <taxon>Neoptera</taxon>
        <taxon>Endopterygota</taxon>
        <taxon>Hymenoptera</taxon>
        <taxon>Apocrita</taxon>
        <taxon>Aculeata</taxon>
        <taxon>Apoidea</taxon>
        <taxon>Anthophila</taxon>
        <taxon>Apidae</taxon>
        <taxon>Melipona</taxon>
    </lineage>
</organism>
<feature type="region of interest" description="Disordered" evidence="1">
    <location>
        <begin position="76"/>
        <end position="122"/>
    </location>
</feature>
<evidence type="ECO:0000256" key="1">
    <source>
        <dbReference type="SAM" id="MobiDB-lite"/>
    </source>
</evidence>
<reference evidence="2" key="1">
    <citation type="submission" date="2021-10" db="EMBL/GenBank/DDBJ databases">
        <title>Melipona bicolor Genome sequencing and assembly.</title>
        <authorList>
            <person name="Araujo N.S."/>
            <person name="Arias M.C."/>
        </authorList>
    </citation>
    <scope>NUCLEOTIDE SEQUENCE</scope>
    <source>
        <strain evidence="2">USP_2M_L1-L4_2017</strain>
        <tissue evidence="2">Whole body</tissue>
    </source>
</reference>
<proteinExistence type="predicted"/>
<dbReference type="EMBL" id="JAHYIQ010000017">
    <property type="protein sequence ID" value="KAK1125105.1"/>
    <property type="molecule type" value="Genomic_DNA"/>
</dbReference>
<evidence type="ECO:0000313" key="2">
    <source>
        <dbReference type="EMBL" id="KAK1125105.1"/>
    </source>
</evidence>
<dbReference type="Proteomes" id="UP001177670">
    <property type="component" value="Unassembled WGS sequence"/>
</dbReference>
<evidence type="ECO:0000313" key="3">
    <source>
        <dbReference type="Proteomes" id="UP001177670"/>
    </source>
</evidence>
<keyword evidence="3" id="KW-1185">Reference proteome</keyword>
<feature type="compositionally biased region" description="Polar residues" evidence="1">
    <location>
        <begin position="76"/>
        <end position="85"/>
    </location>
</feature>
<protein>
    <submittedName>
        <fullName evidence="2">Uncharacterized protein</fullName>
    </submittedName>
</protein>
<feature type="compositionally biased region" description="Basic and acidic residues" evidence="1">
    <location>
        <begin position="86"/>
        <end position="96"/>
    </location>
</feature>
<feature type="region of interest" description="Disordered" evidence="1">
    <location>
        <begin position="1"/>
        <end position="43"/>
    </location>
</feature>
<comment type="caution">
    <text evidence="2">The sequence shown here is derived from an EMBL/GenBank/DDBJ whole genome shotgun (WGS) entry which is preliminary data.</text>
</comment>